<name>A0A1I2H879_9BACT</name>
<accession>A0A1I2H879</accession>
<evidence type="ECO:0000313" key="2">
    <source>
        <dbReference type="EMBL" id="SFF26404.1"/>
    </source>
</evidence>
<dbReference type="STRING" id="54.SAMN02745121_07806"/>
<feature type="signal peptide" evidence="1">
    <location>
        <begin position="1"/>
        <end position="25"/>
    </location>
</feature>
<dbReference type="SMART" id="SM00028">
    <property type="entry name" value="TPR"/>
    <property type="match status" value="3"/>
</dbReference>
<dbReference type="EMBL" id="FOMX01000040">
    <property type="protein sequence ID" value="SFF26404.1"/>
    <property type="molecule type" value="Genomic_DNA"/>
</dbReference>
<proteinExistence type="predicted"/>
<organism evidence="2 3">
    <name type="scientific">Nannocystis exedens</name>
    <dbReference type="NCBI Taxonomy" id="54"/>
    <lineage>
        <taxon>Bacteria</taxon>
        <taxon>Pseudomonadati</taxon>
        <taxon>Myxococcota</taxon>
        <taxon>Polyangia</taxon>
        <taxon>Nannocystales</taxon>
        <taxon>Nannocystaceae</taxon>
        <taxon>Nannocystis</taxon>
    </lineage>
</organism>
<dbReference type="InterPro" id="IPR019734">
    <property type="entry name" value="TPR_rpt"/>
</dbReference>
<keyword evidence="1" id="KW-0732">Signal</keyword>
<reference evidence="3" key="1">
    <citation type="submission" date="2016-10" db="EMBL/GenBank/DDBJ databases">
        <authorList>
            <person name="Varghese N."/>
            <person name="Submissions S."/>
        </authorList>
    </citation>
    <scope>NUCLEOTIDE SEQUENCE [LARGE SCALE GENOMIC DNA]</scope>
    <source>
        <strain evidence="3">ATCC 25963</strain>
    </source>
</reference>
<protein>
    <submittedName>
        <fullName evidence="2">Uncharacterized protein</fullName>
    </submittedName>
</protein>
<dbReference type="InterPro" id="IPR011990">
    <property type="entry name" value="TPR-like_helical_dom_sf"/>
</dbReference>
<feature type="chain" id="PRO_5011704450" evidence="1">
    <location>
        <begin position="26"/>
        <end position="400"/>
    </location>
</feature>
<dbReference type="SUPFAM" id="SSF48452">
    <property type="entry name" value="TPR-like"/>
    <property type="match status" value="1"/>
</dbReference>
<gene>
    <name evidence="2" type="ORF">SAMN02745121_07806</name>
</gene>
<evidence type="ECO:0000256" key="1">
    <source>
        <dbReference type="SAM" id="SignalP"/>
    </source>
</evidence>
<sequence length="400" mass="43464">MLTPMSRSLVRLALVVLAGAPVACAGKSAGLVTPEDAAVTVQPGEAAAAAPSGPATLPDAEAALAAGDAARAVALFSGYLGGDPDETGVRQAYLGLARAQELLRDCAAAIRAYDAYLARFNDGPADLFARRGACYAELGEWKASADSYGEAFARATLPSAKVEALARQGYAYFELGQLDQAEPLLQQADQVFVASQEAGSERFSNYYFVGMARFYRAAVWHRRFRDVPIRLPEKQMTEDFARKFALLEKAQDAYNETIKAKHMFWVSAAGFQLGSLFEEFYDAMMHAPVPDWLDDKQRQVYYEELKSQLRPVVNKAIWVFEKNLATARRLGYESEFTAQTEAKLSELQAVLLAGDTTLGKPHPPLAPEARPEIAAGEIASASGEPSPVDRKLFVPELTPL</sequence>
<evidence type="ECO:0000313" key="3">
    <source>
        <dbReference type="Proteomes" id="UP000199400"/>
    </source>
</evidence>
<dbReference type="AlphaFoldDB" id="A0A1I2H879"/>
<dbReference type="Gene3D" id="1.25.40.10">
    <property type="entry name" value="Tetratricopeptide repeat domain"/>
    <property type="match status" value="1"/>
</dbReference>
<keyword evidence="3" id="KW-1185">Reference proteome</keyword>
<dbReference type="Proteomes" id="UP000199400">
    <property type="component" value="Unassembled WGS sequence"/>
</dbReference>